<comment type="caution">
    <text evidence="1">The sequence shown here is derived from an EMBL/GenBank/DDBJ whole genome shotgun (WGS) entry which is preliminary data.</text>
</comment>
<dbReference type="SUPFAM" id="SSF52540">
    <property type="entry name" value="P-loop containing nucleoside triphosphate hydrolases"/>
    <property type="match status" value="1"/>
</dbReference>
<organism evidence="1 2">
    <name type="scientific">Bacillus cereus</name>
    <dbReference type="NCBI Taxonomy" id="1396"/>
    <lineage>
        <taxon>Bacteria</taxon>
        <taxon>Bacillati</taxon>
        <taxon>Bacillota</taxon>
        <taxon>Bacilli</taxon>
        <taxon>Bacillales</taxon>
        <taxon>Bacillaceae</taxon>
        <taxon>Bacillus</taxon>
        <taxon>Bacillus cereus group</taxon>
    </lineage>
</organism>
<reference evidence="1 2" key="1">
    <citation type="journal article" date="2019" name="Environ. Microbiol.">
        <title>An active ?-lactamase is a part of an orchestrated cell wall stress resistance network of Bacillus subtilis and related rhizosphere species.</title>
        <authorList>
            <person name="Bucher T."/>
            <person name="Keren-Paz A."/>
            <person name="Hausser J."/>
            <person name="Olender T."/>
            <person name="Cytryn E."/>
            <person name="Kolodkin-Gal I."/>
        </authorList>
    </citation>
    <scope>NUCLEOTIDE SEQUENCE [LARGE SCALE GENOMIC DNA]</scope>
    <source>
        <strain evidence="1 2">I32</strain>
    </source>
</reference>
<dbReference type="GO" id="GO:0005524">
    <property type="term" value="F:ATP binding"/>
    <property type="evidence" value="ECO:0007669"/>
    <property type="project" value="UniProtKB-KW"/>
</dbReference>
<dbReference type="AlphaFoldDB" id="A0A9X9AAU4"/>
<dbReference type="EMBL" id="SZOH01000657">
    <property type="protein sequence ID" value="TKJ04490.1"/>
    <property type="molecule type" value="Genomic_DNA"/>
</dbReference>
<accession>A0A9X9AAU4</accession>
<dbReference type="InterPro" id="IPR027417">
    <property type="entry name" value="P-loop_NTPase"/>
</dbReference>
<feature type="non-terminal residue" evidence="1">
    <location>
        <position position="1"/>
    </location>
</feature>
<dbReference type="Gene3D" id="3.40.50.300">
    <property type="entry name" value="P-loop containing nucleotide triphosphate hydrolases"/>
    <property type="match status" value="1"/>
</dbReference>
<keyword evidence="1" id="KW-0547">Nucleotide-binding</keyword>
<protein>
    <submittedName>
        <fullName evidence="1">ABC transporter ATP-binding protein</fullName>
    </submittedName>
</protein>
<keyword evidence="1" id="KW-0067">ATP-binding</keyword>
<name>A0A9X9AAU4_BACCE</name>
<gene>
    <name evidence="1" type="ORF">FC695_11320</name>
</gene>
<proteinExistence type="predicted"/>
<sequence length="37" mass="4350">VLDRGTILEKGSHDELMKKRGRYYDMYKTQMEGNQSA</sequence>
<evidence type="ECO:0000313" key="1">
    <source>
        <dbReference type="EMBL" id="TKJ04490.1"/>
    </source>
</evidence>
<dbReference type="Proteomes" id="UP000308444">
    <property type="component" value="Unassembled WGS sequence"/>
</dbReference>
<evidence type="ECO:0000313" key="2">
    <source>
        <dbReference type="Proteomes" id="UP000308444"/>
    </source>
</evidence>